<feature type="domain" description="CorA-like transporter" evidence="2">
    <location>
        <begin position="12"/>
        <end position="299"/>
    </location>
</feature>
<evidence type="ECO:0000259" key="2">
    <source>
        <dbReference type="Pfam" id="PF26616"/>
    </source>
</evidence>
<evidence type="ECO:0000313" key="3">
    <source>
        <dbReference type="EMBL" id="KAA6407954.1"/>
    </source>
</evidence>
<name>A0A5M8PGN8_9LECA</name>
<feature type="transmembrane region" description="Helical" evidence="1">
    <location>
        <begin position="480"/>
        <end position="503"/>
    </location>
</feature>
<dbReference type="Gene3D" id="1.20.58.340">
    <property type="entry name" value="Magnesium transport protein CorA, transmembrane region"/>
    <property type="match status" value="1"/>
</dbReference>
<dbReference type="OrthoDB" id="5396681at2759"/>
<keyword evidence="1" id="KW-1133">Transmembrane helix</keyword>
<dbReference type="Pfam" id="PF26616">
    <property type="entry name" value="CorA-like"/>
    <property type="match status" value="1"/>
</dbReference>
<organism evidence="3 4">
    <name type="scientific">Lasallia pustulata</name>
    <dbReference type="NCBI Taxonomy" id="136370"/>
    <lineage>
        <taxon>Eukaryota</taxon>
        <taxon>Fungi</taxon>
        <taxon>Dikarya</taxon>
        <taxon>Ascomycota</taxon>
        <taxon>Pezizomycotina</taxon>
        <taxon>Lecanoromycetes</taxon>
        <taxon>OSLEUM clade</taxon>
        <taxon>Umbilicariomycetidae</taxon>
        <taxon>Umbilicariales</taxon>
        <taxon>Umbilicariaceae</taxon>
        <taxon>Lasallia</taxon>
    </lineage>
</organism>
<dbReference type="InterPro" id="IPR058257">
    <property type="entry name" value="CorA-like_dom"/>
</dbReference>
<dbReference type="AlphaFoldDB" id="A0A5M8PGN8"/>
<evidence type="ECO:0000256" key="1">
    <source>
        <dbReference type="SAM" id="Phobius"/>
    </source>
</evidence>
<comment type="caution">
    <text evidence="3">The sequence shown here is derived from an EMBL/GenBank/DDBJ whole genome shotgun (WGS) entry which is preliminary data.</text>
</comment>
<keyword evidence="1" id="KW-0472">Membrane</keyword>
<sequence>MGTQQLLDAFQRSYGSFESYPSNLLHQTCHIGTLQAYITRLDNAAAKLFTKTTPDVVFRDFDPTRQGFSDEKVIDDSKLKDWLGNLGVVNPGPSTGIARTEDPKCRFIFIWAKHSRTYLNITRKMLVRILSFHQVMPSYLDFIFLFGSQSEPRDLRYSGFRAQMLLVDPSQRLAVPSSGRSGRQFQISYNLKCVTCKTSASFRAIQSQEWSIRQAAFHHQFDIVDGTTLWIVTRGGLDIRGSIEDLTGPNGRPEHRAFRTVEECFKSSLAVHLLYSQWSTADWRGYLQWLEDFTYQETKIAILGPRGPNQARKEYELQDLQKVQDYEDKTNEAIMILETNAHVLNSLRKFYESLVKSKDFPPGRHCREDVSAFSTQVNEMIYDSRMHIVRAKLLVQIVADRMTLISQHLQSQATQKMEQLTLSMHDIGFQAQKEAVAMRVITVVTLFYLPATFVSTFFSTDIVKYQNSGDLTASFSVTAMVRWLQVTIPLTVLTGGVAFWWFASVDKKRGVEWQLVNAIRAEIGHS</sequence>
<evidence type="ECO:0000313" key="4">
    <source>
        <dbReference type="Proteomes" id="UP000324767"/>
    </source>
</evidence>
<gene>
    <name evidence="3" type="ORF">FRX48_08305</name>
</gene>
<keyword evidence="1" id="KW-0812">Transmembrane</keyword>
<dbReference type="Proteomes" id="UP000324767">
    <property type="component" value="Unassembled WGS sequence"/>
</dbReference>
<proteinExistence type="predicted"/>
<reference evidence="3 4" key="1">
    <citation type="submission" date="2019-09" db="EMBL/GenBank/DDBJ databases">
        <title>The hologenome of the rock-dwelling lichen Lasallia pustulata.</title>
        <authorList>
            <person name="Greshake Tzovaras B."/>
            <person name="Segers F."/>
            <person name="Bicker A."/>
            <person name="Dal Grande F."/>
            <person name="Otte J."/>
            <person name="Hankeln T."/>
            <person name="Schmitt I."/>
            <person name="Ebersberger I."/>
        </authorList>
    </citation>
    <scope>NUCLEOTIDE SEQUENCE [LARGE SCALE GENOMIC DNA]</scope>
    <source>
        <strain evidence="3">A1-1</strain>
    </source>
</reference>
<feature type="transmembrane region" description="Helical" evidence="1">
    <location>
        <begin position="440"/>
        <end position="460"/>
    </location>
</feature>
<protein>
    <recommendedName>
        <fullName evidence="2">CorA-like transporter domain-containing protein</fullName>
    </recommendedName>
</protein>
<accession>A0A5M8PGN8</accession>
<dbReference type="EMBL" id="VXIT01000015">
    <property type="protein sequence ID" value="KAA6407954.1"/>
    <property type="molecule type" value="Genomic_DNA"/>
</dbReference>